<feature type="region of interest" description="Disordered" evidence="13">
    <location>
        <begin position="22"/>
        <end position="62"/>
    </location>
</feature>
<evidence type="ECO:0000256" key="3">
    <source>
        <dbReference type="ARBA" id="ARBA00004906"/>
    </source>
</evidence>
<evidence type="ECO:0000256" key="5">
    <source>
        <dbReference type="ARBA" id="ARBA00022692"/>
    </source>
</evidence>
<dbReference type="GO" id="GO:0061630">
    <property type="term" value="F:ubiquitin protein ligase activity"/>
    <property type="evidence" value="ECO:0007669"/>
    <property type="project" value="TreeGrafter"/>
</dbReference>
<keyword evidence="16" id="KW-1185">Reference proteome</keyword>
<dbReference type="SMART" id="SM00184">
    <property type="entry name" value="RING"/>
    <property type="match status" value="1"/>
</dbReference>
<evidence type="ECO:0000256" key="4">
    <source>
        <dbReference type="ARBA" id="ARBA00022679"/>
    </source>
</evidence>
<dbReference type="Proteomes" id="UP000447434">
    <property type="component" value="Chromosome 19"/>
</dbReference>
<dbReference type="GO" id="GO:0009705">
    <property type="term" value="C:plant-type vacuole membrane"/>
    <property type="evidence" value="ECO:0007669"/>
    <property type="project" value="TreeGrafter"/>
</dbReference>
<dbReference type="Pfam" id="PF13920">
    <property type="entry name" value="zf-C3HC4_3"/>
    <property type="match status" value="1"/>
</dbReference>
<evidence type="ECO:0000256" key="6">
    <source>
        <dbReference type="ARBA" id="ARBA00022723"/>
    </source>
</evidence>
<evidence type="ECO:0000256" key="9">
    <source>
        <dbReference type="ARBA" id="ARBA00022833"/>
    </source>
</evidence>
<dbReference type="GO" id="GO:0016567">
    <property type="term" value="P:protein ubiquitination"/>
    <property type="evidence" value="ECO:0007669"/>
    <property type="project" value="TreeGrafter"/>
</dbReference>
<keyword evidence="4 15" id="KW-0808">Transferase</keyword>
<gene>
    <name evidence="15" type="ORF">Lalb_Chr19g0124561</name>
</gene>
<organism evidence="15 16">
    <name type="scientific">Lupinus albus</name>
    <name type="common">White lupine</name>
    <name type="synonym">Lupinus termis</name>
    <dbReference type="NCBI Taxonomy" id="3870"/>
    <lineage>
        <taxon>Eukaryota</taxon>
        <taxon>Viridiplantae</taxon>
        <taxon>Streptophyta</taxon>
        <taxon>Embryophyta</taxon>
        <taxon>Tracheophyta</taxon>
        <taxon>Spermatophyta</taxon>
        <taxon>Magnoliopsida</taxon>
        <taxon>eudicotyledons</taxon>
        <taxon>Gunneridae</taxon>
        <taxon>Pentapetalae</taxon>
        <taxon>rosids</taxon>
        <taxon>fabids</taxon>
        <taxon>Fabales</taxon>
        <taxon>Fabaceae</taxon>
        <taxon>Papilionoideae</taxon>
        <taxon>50 kb inversion clade</taxon>
        <taxon>genistoids sensu lato</taxon>
        <taxon>core genistoids</taxon>
        <taxon>Genisteae</taxon>
        <taxon>Lupinus</taxon>
    </lineage>
</organism>
<keyword evidence="15" id="KW-0012">Acyltransferase</keyword>
<keyword evidence="8" id="KW-0833">Ubl conjugation pathway</keyword>
<dbReference type="AlphaFoldDB" id="A0A6A4NMH2"/>
<keyword evidence="9" id="KW-0862">Zinc</keyword>
<dbReference type="GO" id="GO:0005768">
    <property type="term" value="C:endosome"/>
    <property type="evidence" value="ECO:0007669"/>
    <property type="project" value="TreeGrafter"/>
</dbReference>
<evidence type="ECO:0000313" key="16">
    <source>
        <dbReference type="Proteomes" id="UP000447434"/>
    </source>
</evidence>
<keyword evidence="5" id="KW-0812">Transmembrane</keyword>
<dbReference type="SUPFAM" id="SSF57850">
    <property type="entry name" value="RING/U-box"/>
    <property type="match status" value="1"/>
</dbReference>
<keyword evidence="11" id="KW-0472">Membrane</keyword>
<comment type="pathway">
    <text evidence="3">Protein modification; protein ubiquitination.</text>
</comment>
<dbReference type="InterPro" id="IPR001841">
    <property type="entry name" value="Znf_RING"/>
</dbReference>
<keyword evidence="6" id="KW-0479">Metal-binding</keyword>
<proteinExistence type="predicted"/>
<dbReference type="OrthoDB" id="3045089at2759"/>
<dbReference type="GO" id="GO:0009555">
    <property type="term" value="P:pollen development"/>
    <property type="evidence" value="ECO:0007669"/>
    <property type="project" value="UniProtKB-ARBA"/>
</dbReference>
<evidence type="ECO:0000256" key="11">
    <source>
        <dbReference type="ARBA" id="ARBA00023136"/>
    </source>
</evidence>
<evidence type="ECO:0000256" key="12">
    <source>
        <dbReference type="PROSITE-ProRule" id="PRU00175"/>
    </source>
</evidence>
<name>A0A6A4NMH2_LUPAL</name>
<comment type="caution">
    <text evidence="15">The sequence shown here is derived from an EMBL/GenBank/DDBJ whole genome shotgun (WGS) entry which is preliminary data.</text>
</comment>
<evidence type="ECO:0000256" key="8">
    <source>
        <dbReference type="ARBA" id="ARBA00022786"/>
    </source>
</evidence>
<dbReference type="GO" id="GO:0008270">
    <property type="term" value="F:zinc ion binding"/>
    <property type="evidence" value="ECO:0007669"/>
    <property type="project" value="UniProtKB-KW"/>
</dbReference>
<dbReference type="PANTHER" id="PTHR46858:SF5">
    <property type="entry name" value="E3 UBIQUITIN-PROTEIN LIGASE APD1-RELATED"/>
    <property type="match status" value="1"/>
</dbReference>
<reference evidence="16" key="1">
    <citation type="journal article" date="2020" name="Nat. Commun.">
        <title>Genome sequence of the cluster root forming white lupin.</title>
        <authorList>
            <person name="Hufnagel B."/>
            <person name="Marques A."/>
            <person name="Soriano A."/>
            <person name="Marques L."/>
            <person name="Divol F."/>
            <person name="Doumas P."/>
            <person name="Sallet E."/>
            <person name="Mancinotti D."/>
            <person name="Carrere S."/>
            <person name="Marande W."/>
            <person name="Arribat S."/>
            <person name="Keller J."/>
            <person name="Huneau C."/>
            <person name="Blein T."/>
            <person name="Aime D."/>
            <person name="Laguerre M."/>
            <person name="Taylor J."/>
            <person name="Schubert V."/>
            <person name="Nelson M."/>
            <person name="Geu-Flores F."/>
            <person name="Crespi M."/>
            <person name="Gallardo-Guerrero K."/>
            <person name="Delaux P.-M."/>
            <person name="Salse J."/>
            <person name="Berges H."/>
            <person name="Guyot R."/>
            <person name="Gouzy J."/>
            <person name="Peret B."/>
        </authorList>
    </citation>
    <scope>NUCLEOTIDE SEQUENCE [LARGE SCALE GENOMIC DNA]</scope>
    <source>
        <strain evidence="16">cv. Amiga</strain>
    </source>
</reference>
<comment type="subcellular location">
    <subcellularLocation>
        <location evidence="2">Endomembrane system</location>
    </subcellularLocation>
    <subcellularLocation>
        <location evidence="1">Membrane</location>
        <topology evidence="1">Multi-pass membrane protein</topology>
    </subcellularLocation>
</comment>
<feature type="domain" description="RING-type" evidence="14">
    <location>
        <begin position="71"/>
        <end position="110"/>
    </location>
</feature>
<evidence type="ECO:0000256" key="10">
    <source>
        <dbReference type="ARBA" id="ARBA00022989"/>
    </source>
</evidence>
<protein>
    <submittedName>
        <fullName evidence="15">Putative aminoacyltransferase, E1 ubiquitin-activating enzyme</fullName>
    </submittedName>
</protein>
<dbReference type="InterPro" id="IPR013083">
    <property type="entry name" value="Znf_RING/FYVE/PHD"/>
</dbReference>
<evidence type="ECO:0000256" key="2">
    <source>
        <dbReference type="ARBA" id="ARBA00004308"/>
    </source>
</evidence>
<keyword evidence="10" id="KW-1133">Transmembrane helix</keyword>
<dbReference type="EMBL" id="WOCE01000019">
    <property type="protein sequence ID" value="KAE9591995.1"/>
    <property type="molecule type" value="Genomic_DNA"/>
</dbReference>
<evidence type="ECO:0000259" key="14">
    <source>
        <dbReference type="PROSITE" id="PS50089"/>
    </source>
</evidence>
<evidence type="ECO:0000256" key="7">
    <source>
        <dbReference type="ARBA" id="ARBA00022771"/>
    </source>
</evidence>
<feature type="compositionally biased region" description="Low complexity" evidence="13">
    <location>
        <begin position="33"/>
        <end position="44"/>
    </location>
</feature>
<evidence type="ECO:0000313" key="15">
    <source>
        <dbReference type="EMBL" id="KAE9591995.1"/>
    </source>
</evidence>
<evidence type="ECO:0000256" key="13">
    <source>
        <dbReference type="SAM" id="MobiDB-lite"/>
    </source>
</evidence>
<dbReference type="PANTHER" id="PTHR46858">
    <property type="entry name" value="OS05G0521000 PROTEIN"/>
    <property type="match status" value="1"/>
</dbReference>
<evidence type="ECO:0000256" key="1">
    <source>
        <dbReference type="ARBA" id="ARBA00004141"/>
    </source>
</evidence>
<dbReference type="Gene3D" id="3.30.40.10">
    <property type="entry name" value="Zinc/RING finger domain, C3HC4 (zinc finger)"/>
    <property type="match status" value="1"/>
</dbReference>
<accession>A0A6A4NMH2</accession>
<dbReference type="GO" id="GO:0000278">
    <property type="term" value="P:mitotic cell cycle"/>
    <property type="evidence" value="ECO:0007669"/>
    <property type="project" value="UniProtKB-ARBA"/>
</dbReference>
<sequence>MFWCFNFLNKFRSAREDRVRYEEAAREDDDDPPSSGSSYNSMSQGDEDVDFTIDGNSLGNDEASINSRRLCAICLDAPRECFFLPCGHCVACFACGTRIEEASATCPVCRRNIKKVRKIFTV</sequence>
<dbReference type="FunFam" id="3.30.40.10:FF:000658">
    <property type="entry name" value="E3 ubiquitin-protein ligase APD2"/>
    <property type="match status" value="1"/>
</dbReference>
<dbReference type="PROSITE" id="PS50089">
    <property type="entry name" value="ZF_RING_2"/>
    <property type="match status" value="1"/>
</dbReference>
<keyword evidence="7 12" id="KW-0863">Zinc-finger</keyword>